<gene>
    <name evidence="2" type="ORF">VV02_10575</name>
</gene>
<evidence type="ECO:0000313" key="2">
    <source>
        <dbReference type="EMBL" id="AKU16204.1"/>
    </source>
</evidence>
<protein>
    <submittedName>
        <fullName evidence="2">Uncharacterized protein</fullName>
    </submittedName>
</protein>
<keyword evidence="3" id="KW-1185">Reference proteome</keyword>
<sequence length="550" mass="58387">MADPIPETADTALVPTLLGDVIPRVESAYVLGLPSPQILDLVLERSRSTTVLVATDEEASQLKDELPDAVELVTAGIAAFAQDRRSQPRELVLALGGLDGLLPPADTMPWQQRLAHVTALAQAGGTVIVGLGNDAPLMALGHAERIDWARADDDPTRPTSAAALAQALAAAGQPVTTVHGLYGDPVNPGAAVIDALATGSRDGSLPAQVVEHVIDQAGTASIPAPDVVAVAARSGQLSNLATQWVAVSGGRGRSVYWTVDDAVVWADQDGPGLDWVIGGDADTAAALPQRVPDTITVERTLLRHIARADLPAFRAVARQLGDWVRSSADAAESSEIRLDEVRVAGATLARGISLRHAPVTDAAPVAEDAPDVEREPDPSARQVSASEARLAQAWRRFATRFAHSGRRSAWPAIFGEEDLVQLWLTMSGVAPGTVAPEADAPAVAVPAVVDEASRLDILQDRVAALTDTLAARDEQLLIREARIRTLRQQALGAARNRDRAVKLAQDLRRSRTYRLANQMRRASLVAQPKTLVRGVARKLDGKVRALRRTR</sequence>
<evidence type="ECO:0000256" key="1">
    <source>
        <dbReference type="SAM" id="MobiDB-lite"/>
    </source>
</evidence>
<dbReference type="AlphaFoldDB" id="A0A0K1JHM4"/>
<accession>A0A0K1JHM4</accession>
<dbReference type="Proteomes" id="UP000066480">
    <property type="component" value="Chromosome"/>
</dbReference>
<proteinExistence type="predicted"/>
<dbReference type="KEGG" id="lmoi:VV02_10575"/>
<evidence type="ECO:0000313" key="3">
    <source>
        <dbReference type="Proteomes" id="UP000066480"/>
    </source>
</evidence>
<dbReference type="OrthoDB" id="3278611at2"/>
<reference evidence="2 3" key="1">
    <citation type="submission" date="2015-03" db="EMBL/GenBank/DDBJ databases">
        <title>Luteipulveratus halotolerans sp. nov., a novel actinobacterium (Dermacoccaceae) from Sarawak, Malaysia.</title>
        <authorList>
            <person name="Juboi H."/>
            <person name="Basik A."/>
            <person name="Shamsul S.S."/>
            <person name="Arnold P."/>
            <person name="Schmitt E.K."/>
            <person name="Sanglier J.-J."/>
            <person name="Yeo T."/>
        </authorList>
    </citation>
    <scope>NUCLEOTIDE SEQUENCE [LARGE SCALE GENOMIC DNA]</scope>
    <source>
        <strain evidence="2 3">MN07-A0370</strain>
    </source>
</reference>
<feature type="region of interest" description="Disordered" evidence="1">
    <location>
        <begin position="361"/>
        <end position="383"/>
    </location>
</feature>
<dbReference type="EMBL" id="CP011112">
    <property type="protein sequence ID" value="AKU16204.1"/>
    <property type="molecule type" value="Genomic_DNA"/>
</dbReference>
<organism evidence="2 3">
    <name type="scientific">Luteipulveratus mongoliensis</name>
    <dbReference type="NCBI Taxonomy" id="571913"/>
    <lineage>
        <taxon>Bacteria</taxon>
        <taxon>Bacillati</taxon>
        <taxon>Actinomycetota</taxon>
        <taxon>Actinomycetes</taxon>
        <taxon>Micrococcales</taxon>
        <taxon>Dermacoccaceae</taxon>
        <taxon>Luteipulveratus</taxon>
    </lineage>
</organism>
<dbReference type="RefSeq" id="WP_052591513.1">
    <property type="nucleotide sequence ID" value="NZ_CP011112.1"/>
</dbReference>
<name>A0A0K1JHM4_9MICO</name>